<dbReference type="AlphaFoldDB" id="A0AAW1VZL9"/>
<accession>A0AAW1VZL9</accession>
<gene>
    <name evidence="1" type="ORF">M0R45_036722</name>
</gene>
<protein>
    <submittedName>
        <fullName evidence="1">Uncharacterized protein</fullName>
    </submittedName>
</protein>
<name>A0AAW1VZL9_RUBAR</name>
<proteinExistence type="predicted"/>
<dbReference type="EMBL" id="JBEDUW010000007">
    <property type="protein sequence ID" value="KAK9912888.1"/>
    <property type="molecule type" value="Genomic_DNA"/>
</dbReference>
<keyword evidence="2" id="KW-1185">Reference proteome</keyword>
<sequence length="71" mass="7468">MAAVNCNNGVLSGGRDGSGQECITSHALLIHSLSSVLCSAKTLTSNGYVSVSLFALIPKRRLWSSSVELMK</sequence>
<evidence type="ECO:0000313" key="1">
    <source>
        <dbReference type="EMBL" id="KAK9912888.1"/>
    </source>
</evidence>
<evidence type="ECO:0000313" key="2">
    <source>
        <dbReference type="Proteomes" id="UP001457282"/>
    </source>
</evidence>
<comment type="caution">
    <text evidence="1">The sequence shown here is derived from an EMBL/GenBank/DDBJ whole genome shotgun (WGS) entry which is preliminary data.</text>
</comment>
<organism evidence="1 2">
    <name type="scientific">Rubus argutus</name>
    <name type="common">Southern blackberry</name>
    <dbReference type="NCBI Taxonomy" id="59490"/>
    <lineage>
        <taxon>Eukaryota</taxon>
        <taxon>Viridiplantae</taxon>
        <taxon>Streptophyta</taxon>
        <taxon>Embryophyta</taxon>
        <taxon>Tracheophyta</taxon>
        <taxon>Spermatophyta</taxon>
        <taxon>Magnoliopsida</taxon>
        <taxon>eudicotyledons</taxon>
        <taxon>Gunneridae</taxon>
        <taxon>Pentapetalae</taxon>
        <taxon>rosids</taxon>
        <taxon>fabids</taxon>
        <taxon>Rosales</taxon>
        <taxon>Rosaceae</taxon>
        <taxon>Rosoideae</taxon>
        <taxon>Rosoideae incertae sedis</taxon>
        <taxon>Rubus</taxon>
    </lineage>
</organism>
<reference evidence="1 2" key="1">
    <citation type="journal article" date="2023" name="G3 (Bethesda)">
        <title>A chromosome-length genome assembly and annotation of blackberry (Rubus argutus, cv. 'Hillquist').</title>
        <authorList>
            <person name="Bruna T."/>
            <person name="Aryal R."/>
            <person name="Dudchenko O."/>
            <person name="Sargent D.J."/>
            <person name="Mead D."/>
            <person name="Buti M."/>
            <person name="Cavallini A."/>
            <person name="Hytonen T."/>
            <person name="Andres J."/>
            <person name="Pham M."/>
            <person name="Weisz D."/>
            <person name="Mascagni F."/>
            <person name="Usai G."/>
            <person name="Natali L."/>
            <person name="Bassil N."/>
            <person name="Fernandez G.E."/>
            <person name="Lomsadze A."/>
            <person name="Armour M."/>
            <person name="Olukolu B."/>
            <person name="Poorten T."/>
            <person name="Britton C."/>
            <person name="Davik J."/>
            <person name="Ashrafi H."/>
            <person name="Aiden E.L."/>
            <person name="Borodovsky M."/>
            <person name="Worthington M."/>
        </authorList>
    </citation>
    <scope>NUCLEOTIDE SEQUENCE [LARGE SCALE GENOMIC DNA]</scope>
    <source>
        <strain evidence="1">PI 553951</strain>
    </source>
</reference>
<dbReference type="Proteomes" id="UP001457282">
    <property type="component" value="Unassembled WGS sequence"/>
</dbReference>